<proteinExistence type="predicted"/>
<gene>
    <name evidence="1" type="ORF">PIB30_072647</name>
</gene>
<comment type="caution">
    <text evidence="1">The sequence shown here is derived from an EMBL/GenBank/DDBJ whole genome shotgun (WGS) entry which is preliminary data.</text>
</comment>
<reference evidence="1 2" key="1">
    <citation type="journal article" date="2023" name="Plants (Basel)">
        <title>Bridging the Gap: Combining Genomics and Transcriptomics Approaches to Understand Stylosanthes scabra, an Orphan Legume from the Brazilian Caatinga.</title>
        <authorList>
            <person name="Ferreira-Neto J.R.C."/>
            <person name="da Silva M.D."/>
            <person name="Binneck E."/>
            <person name="de Melo N.F."/>
            <person name="da Silva R.H."/>
            <person name="de Melo A.L.T.M."/>
            <person name="Pandolfi V."/>
            <person name="Bustamante F.O."/>
            <person name="Brasileiro-Vidal A.C."/>
            <person name="Benko-Iseppon A.M."/>
        </authorList>
    </citation>
    <scope>NUCLEOTIDE SEQUENCE [LARGE SCALE GENOMIC DNA]</scope>
    <source>
        <tissue evidence="1">Leaves</tissue>
    </source>
</reference>
<accession>A0ABU6XNV5</accession>
<evidence type="ECO:0008006" key="3">
    <source>
        <dbReference type="Google" id="ProtNLM"/>
    </source>
</evidence>
<protein>
    <recommendedName>
        <fullName evidence="3">Aminotransferase-like plant mobile domain-containing protein</fullName>
    </recommendedName>
</protein>
<evidence type="ECO:0000313" key="1">
    <source>
        <dbReference type="EMBL" id="MED6199094.1"/>
    </source>
</evidence>
<sequence>MPRGCGTSARGCAVGVGCGTDLLRVPLGVVMALGVLKRRGQQGSKMAGRGTGRGRGRTPVIRDRTLTGLMGPTMWQAPRMLTPRDVVPNVPPPDILIPYIKEAGFGGPLEMRLFDYDMPLLSAVVERWRPETHSFHLPWDGTGFSWWKTTGGRREEELCRGEDVLVEGASPRDLEAQRFPRCSEAIRALLYYNDDRRSFVSGQDQQHCFFAMGTTAV</sequence>
<evidence type="ECO:0000313" key="2">
    <source>
        <dbReference type="Proteomes" id="UP001341840"/>
    </source>
</evidence>
<name>A0ABU6XNV5_9FABA</name>
<organism evidence="1 2">
    <name type="scientific">Stylosanthes scabra</name>
    <dbReference type="NCBI Taxonomy" id="79078"/>
    <lineage>
        <taxon>Eukaryota</taxon>
        <taxon>Viridiplantae</taxon>
        <taxon>Streptophyta</taxon>
        <taxon>Embryophyta</taxon>
        <taxon>Tracheophyta</taxon>
        <taxon>Spermatophyta</taxon>
        <taxon>Magnoliopsida</taxon>
        <taxon>eudicotyledons</taxon>
        <taxon>Gunneridae</taxon>
        <taxon>Pentapetalae</taxon>
        <taxon>rosids</taxon>
        <taxon>fabids</taxon>
        <taxon>Fabales</taxon>
        <taxon>Fabaceae</taxon>
        <taxon>Papilionoideae</taxon>
        <taxon>50 kb inversion clade</taxon>
        <taxon>dalbergioids sensu lato</taxon>
        <taxon>Dalbergieae</taxon>
        <taxon>Pterocarpus clade</taxon>
        <taxon>Stylosanthes</taxon>
    </lineage>
</organism>
<dbReference type="EMBL" id="JASCZI010212313">
    <property type="protein sequence ID" value="MED6199094.1"/>
    <property type="molecule type" value="Genomic_DNA"/>
</dbReference>
<keyword evidence="2" id="KW-1185">Reference proteome</keyword>
<dbReference type="Proteomes" id="UP001341840">
    <property type="component" value="Unassembled WGS sequence"/>
</dbReference>